<feature type="compositionally biased region" description="Basic and acidic residues" evidence="7">
    <location>
        <begin position="671"/>
        <end position="680"/>
    </location>
</feature>
<feature type="region of interest" description="Disordered" evidence="7">
    <location>
        <begin position="467"/>
        <end position="860"/>
    </location>
</feature>
<dbReference type="InterPro" id="IPR018004">
    <property type="entry name" value="KilA/APSES_HTH"/>
</dbReference>
<feature type="compositionally biased region" description="Low complexity" evidence="7">
    <location>
        <begin position="259"/>
        <end position="269"/>
    </location>
</feature>
<dbReference type="GO" id="GO:0030435">
    <property type="term" value="P:sporulation resulting in formation of a cellular spore"/>
    <property type="evidence" value="ECO:0007669"/>
    <property type="project" value="UniProtKB-KW"/>
</dbReference>
<dbReference type="OrthoDB" id="5407653at2759"/>
<keyword evidence="3" id="KW-0805">Transcription regulation</keyword>
<feature type="compositionally biased region" description="Polar residues" evidence="7">
    <location>
        <begin position="784"/>
        <end position="797"/>
    </location>
</feature>
<dbReference type="Pfam" id="PF04383">
    <property type="entry name" value="KilA-N"/>
    <property type="match status" value="1"/>
</dbReference>
<feature type="compositionally biased region" description="Basic and acidic residues" evidence="7">
    <location>
        <begin position="802"/>
        <end position="813"/>
    </location>
</feature>
<dbReference type="FunFam" id="3.10.260.10:FF:000003">
    <property type="entry name" value="Ascospore maturation 1 protein"/>
    <property type="match status" value="1"/>
</dbReference>
<name>A0A6A5K0B0_9PLEO</name>
<feature type="domain" description="HTH APSES-type" evidence="8">
    <location>
        <begin position="340"/>
        <end position="446"/>
    </location>
</feature>
<evidence type="ECO:0000313" key="10">
    <source>
        <dbReference type="Proteomes" id="UP000800040"/>
    </source>
</evidence>
<dbReference type="Proteomes" id="UP000800040">
    <property type="component" value="Unassembled WGS sequence"/>
</dbReference>
<evidence type="ECO:0000256" key="4">
    <source>
        <dbReference type="ARBA" id="ARBA00023125"/>
    </source>
</evidence>
<evidence type="ECO:0000256" key="7">
    <source>
        <dbReference type="SAM" id="MobiDB-lite"/>
    </source>
</evidence>
<dbReference type="EMBL" id="ML975435">
    <property type="protein sequence ID" value="KAF1829580.1"/>
    <property type="molecule type" value="Genomic_DNA"/>
</dbReference>
<feature type="compositionally biased region" description="Polar residues" evidence="7">
    <location>
        <begin position="282"/>
        <end position="293"/>
    </location>
</feature>
<evidence type="ECO:0000313" key="9">
    <source>
        <dbReference type="EMBL" id="KAF1829580.1"/>
    </source>
</evidence>
<feature type="compositionally biased region" description="Low complexity" evidence="7">
    <location>
        <begin position="132"/>
        <end position="152"/>
    </location>
</feature>
<dbReference type="AlphaFoldDB" id="A0A6A5K0B0"/>
<keyword evidence="10" id="KW-1185">Reference proteome</keyword>
<keyword evidence="2" id="KW-0749">Sporulation</keyword>
<dbReference type="GO" id="GO:0003700">
    <property type="term" value="F:DNA-binding transcription factor activity"/>
    <property type="evidence" value="ECO:0007669"/>
    <property type="project" value="TreeGrafter"/>
</dbReference>
<keyword evidence="6" id="KW-0183">Conidiation</keyword>
<feature type="compositionally biased region" description="Low complexity" evidence="7">
    <location>
        <begin position="612"/>
        <end position="623"/>
    </location>
</feature>
<dbReference type="InterPro" id="IPR003163">
    <property type="entry name" value="Tscrpt_reg_HTH_APSES-type"/>
</dbReference>
<gene>
    <name evidence="9" type="ORF">BDW02DRAFT_583565</name>
</gene>
<feature type="compositionally biased region" description="Polar residues" evidence="7">
    <location>
        <begin position="735"/>
        <end position="758"/>
    </location>
</feature>
<comment type="similarity">
    <text evidence="1">Belongs to the EFG1/PHD1/stuA family.</text>
</comment>
<dbReference type="PANTHER" id="PTHR47792:SF1">
    <property type="entry name" value="PROTEIN SOK2-RELATED"/>
    <property type="match status" value="1"/>
</dbReference>
<feature type="compositionally biased region" description="Low complexity" evidence="7">
    <location>
        <begin position="303"/>
        <end position="320"/>
    </location>
</feature>
<accession>A0A6A5K0B0</accession>
<dbReference type="InterPro" id="IPR036887">
    <property type="entry name" value="HTH_APSES_sf"/>
</dbReference>
<evidence type="ECO:0000256" key="6">
    <source>
        <dbReference type="ARBA" id="ARBA00023321"/>
    </source>
</evidence>
<feature type="compositionally biased region" description="Polar residues" evidence="7">
    <location>
        <begin position="472"/>
        <end position="487"/>
    </location>
</feature>
<feature type="region of interest" description="Disordered" evidence="7">
    <location>
        <begin position="130"/>
        <end position="216"/>
    </location>
</feature>
<dbReference type="GO" id="GO:0005634">
    <property type="term" value="C:nucleus"/>
    <property type="evidence" value="ECO:0007669"/>
    <property type="project" value="TreeGrafter"/>
</dbReference>
<evidence type="ECO:0000256" key="5">
    <source>
        <dbReference type="ARBA" id="ARBA00023163"/>
    </source>
</evidence>
<proteinExistence type="inferred from homology"/>
<keyword evidence="5" id="KW-0804">Transcription</keyword>
<dbReference type="PANTHER" id="PTHR47792">
    <property type="entry name" value="PROTEIN SOK2-RELATED"/>
    <property type="match status" value="1"/>
</dbReference>
<sequence>MCFPAVPQVGAVCTRDYSPRHPSAASYNINRLSSCRLRAQILQSTVVGINRFLLDTNTLGYLDLDSSIVTKRFSTSVARRTPQIDINTVKLELPSISSVHARGPVDTWYQSQYAPKSTVSSERLPTLPQIQSHASISSDSSSPRGDSISSASAGGGSTGSNTSYAASVNGHTSGFKTPSPEQTPQSLSRRHQPLNAQSVQSSPFSTQDGYGFAPGGYNSMNQMHSYADVHQSHMATATHAPASAPPPGLSHYAYPPQPSMMQHQHQYSQAPPGYPSYGYNGVPSQNTASSSMNPAMVPSTLQLPAMSSGAPASSLSGSQSYQTQAFDHTGQVAPAGMKPRVTATLWEDEGSLCFQVEAKGVCVARREDNHMINGTKLLNVAGMTRGRRDGILKSEKTRHVVKIGPMHLKGVWIPFERALEFANKEKITEQLYPLFVHDIGALLYHPSNQTRASVGSAAMAAVDRNRRPDPMQNHQRYLSGPTASQPPSLHHHHSMSNPIGAAMSQPPHAIQPHPSSGRPGIDRAHTFPTPPTSASSVMGMGNQGSSYEWNSVQNPQGGQPLSIDTGLSNARSVPTTPASTPPGAVQQGIAYASGQNYDGSRPLYSAPPPQPGQYTQGQPMMGYRQDGPYPKTEMAPPSRISDVPDEADVKQPDGMMPQSNEQVAAPPAGSETDHDHDNEYTHSSAPYNGNRGPYGYNPNAPPGAMHPDHAHLSPEMTGSPHQNGSGRATPRSAAPGQQWNSGYPTPQRQAPPSSNLYNVMSDPRGAPNGNASHDAYQGPGAVSQYPTQGYPPTNGVNASGKRGRDEDDQDPYRPDSVQGDDMSGLKRRKTMEGGAVGPTYSDPSPGIQRAHTMTAQRARR</sequence>
<evidence type="ECO:0000256" key="1">
    <source>
        <dbReference type="ARBA" id="ARBA00007247"/>
    </source>
</evidence>
<dbReference type="GO" id="GO:0048315">
    <property type="term" value="P:conidium formation"/>
    <property type="evidence" value="ECO:0007669"/>
    <property type="project" value="UniProtKB-KW"/>
</dbReference>
<evidence type="ECO:0000259" key="8">
    <source>
        <dbReference type="PROSITE" id="PS51299"/>
    </source>
</evidence>
<dbReference type="GO" id="GO:0043565">
    <property type="term" value="F:sequence-specific DNA binding"/>
    <property type="evidence" value="ECO:0007669"/>
    <property type="project" value="TreeGrafter"/>
</dbReference>
<feature type="compositionally biased region" description="Low complexity" evidence="7">
    <location>
        <begin position="685"/>
        <end position="698"/>
    </location>
</feature>
<feature type="compositionally biased region" description="Polar residues" evidence="7">
    <location>
        <begin position="543"/>
        <end position="559"/>
    </location>
</feature>
<dbReference type="SMART" id="SM01252">
    <property type="entry name" value="KilA-N"/>
    <property type="match status" value="1"/>
</dbReference>
<dbReference type="SUPFAM" id="SSF54616">
    <property type="entry name" value="DNA-binding domain of Mlu1-box binding protein MBP1"/>
    <property type="match status" value="1"/>
</dbReference>
<dbReference type="Gene3D" id="3.10.260.10">
    <property type="entry name" value="Transcription regulator HTH, APSES-type DNA-binding domain"/>
    <property type="match status" value="1"/>
</dbReference>
<dbReference type="PROSITE" id="PS51299">
    <property type="entry name" value="HTH_APSES"/>
    <property type="match status" value="1"/>
</dbReference>
<keyword evidence="4" id="KW-0238">DNA-binding</keyword>
<feature type="compositionally biased region" description="Polar residues" evidence="7">
    <location>
        <begin position="565"/>
        <end position="578"/>
    </location>
</feature>
<feature type="region of interest" description="Disordered" evidence="7">
    <location>
        <begin position="236"/>
        <end position="322"/>
    </location>
</feature>
<dbReference type="GO" id="GO:0045944">
    <property type="term" value="P:positive regulation of transcription by RNA polymerase II"/>
    <property type="evidence" value="ECO:0007669"/>
    <property type="project" value="TreeGrafter"/>
</dbReference>
<protein>
    <recommendedName>
        <fullName evidence="8">HTH APSES-type domain-containing protein</fullName>
    </recommendedName>
</protein>
<reference evidence="9" key="1">
    <citation type="submission" date="2020-01" db="EMBL/GenBank/DDBJ databases">
        <authorList>
            <consortium name="DOE Joint Genome Institute"/>
            <person name="Haridas S."/>
            <person name="Albert R."/>
            <person name="Binder M."/>
            <person name="Bloem J."/>
            <person name="Labutti K."/>
            <person name="Salamov A."/>
            <person name="Andreopoulos B."/>
            <person name="Baker S.E."/>
            <person name="Barry K."/>
            <person name="Bills G."/>
            <person name="Bluhm B.H."/>
            <person name="Cannon C."/>
            <person name="Castanera R."/>
            <person name="Culley D.E."/>
            <person name="Daum C."/>
            <person name="Ezra D."/>
            <person name="Gonzalez J.B."/>
            <person name="Henrissat B."/>
            <person name="Kuo A."/>
            <person name="Liang C."/>
            <person name="Lipzen A."/>
            <person name="Lutzoni F."/>
            <person name="Magnuson J."/>
            <person name="Mondo S."/>
            <person name="Nolan M."/>
            <person name="Ohm R."/>
            <person name="Pangilinan J."/>
            <person name="Park H.-J."/>
            <person name="Ramirez L."/>
            <person name="Alfaro M."/>
            <person name="Sun H."/>
            <person name="Tritt A."/>
            <person name="Yoshinaga Y."/>
            <person name="Zwiers L.-H."/>
            <person name="Turgeon B.G."/>
            <person name="Goodwin S.B."/>
            <person name="Spatafora J.W."/>
            <person name="Crous P.W."/>
            <person name="Grigoriev I.V."/>
        </authorList>
    </citation>
    <scope>NUCLEOTIDE SEQUENCE</scope>
    <source>
        <strain evidence="9">P77</strain>
    </source>
</reference>
<feature type="compositionally biased region" description="Polar residues" evidence="7">
    <location>
        <begin position="851"/>
        <end position="860"/>
    </location>
</feature>
<feature type="compositionally biased region" description="Polar residues" evidence="7">
    <location>
        <begin position="169"/>
        <end position="187"/>
    </location>
</feature>
<feature type="compositionally biased region" description="Polar residues" evidence="7">
    <location>
        <begin position="194"/>
        <end position="208"/>
    </location>
</feature>
<evidence type="ECO:0000256" key="3">
    <source>
        <dbReference type="ARBA" id="ARBA00023015"/>
    </source>
</evidence>
<dbReference type="InterPro" id="IPR029790">
    <property type="entry name" value="EFG1/Phd1/StuA"/>
</dbReference>
<organism evidence="9 10">
    <name type="scientific">Decorospora gaudefroyi</name>
    <dbReference type="NCBI Taxonomy" id="184978"/>
    <lineage>
        <taxon>Eukaryota</taxon>
        <taxon>Fungi</taxon>
        <taxon>Dikarya</taxon>
        <taxon>Ascomycota</taxon>
        <taxon>Pezizomycotina</taxon>
        <taxon>Dothideomycetes</taxon>
        <taxon>Pleosporomycetidae</taxon>
        <taxon>Pleosporales</taxon>
        <taxon>Pleosporineae</taxon>
        <taxon>Pleosporaceae</taxon>
        <taxon>Decorospora</taxon>
    </lineage>
</organism>
<evidence type="ECO:0000256" key="2">
    <source>
        <dbReference type="ARBA" id="ARBA00022969"/>
    </source>
</evidence>